<dbReference type="InterPro" id="IPR029044">
    <property type="entry name" value="Nucleotide-diphossugar_trans"/>
</dbReference>
<name>A0A9N8EME9_9STRA</name>
<dbReference type="PANTHER" id="PTHR31121:SF6">
    <property type="entry name" value="ALPHA-1,2 MANNOSYLTRANSFERASE KTR1"/>
    <property type="match status" value="1"/>
</dbReference>
<proteinExistence type="inferred from homology"/>
<sequence length="1287" mass="147617">MNLEDTPRPTLHRKRRCSGCYRCCCRCCCSSSSFFYCVGICVLVFVAVNLLAGQAEYSIEREERIRHTAAWTIPSVPEHDPLNDKHDDPTVLQVNQDTYRSLNVVNGIRPTHQACDGYNGILLISQGDIGGAAGTIFFQFVIGQILYAERNNLKPWVYINNISYVIYDPVVHGAGPGVSFRAMDGMNASHILRPNGIWRDRIPGPPVKVGPYVQKEFRLEGTGVWQHYFEPISDFIPGDKSCEDKPVVQMDLFLITPGIHGFAEWAPRCWRYSYAPDYMTLPHIPLHEWLEPQRIIANNVVQKYIHFRPDILQAAQQANPWCSLSNPCLGLHVRQSDKAAGRRQIQTDEFLPYAIAFIKAGGNFMYLATDSTKVLNEVNTQWPAYVRERIRTIGDNVIRSSDEQAVFDIGDSSHDRTNREILIEIVALANCQFMVHGLSAVTESSIWINVDLHDTSVNLEDPEAVSPVVFSTLVQMVLRGEPRGHWPTRQKQHHWWNHPTPPTLSQGEPTHQACDGYKGVLLISRVGPKDTTGMAFFNSILNQLLYAEMQNLKPWIHLGRDSAVIYDEQVHGGGPGLALEFLDGYIISTEHDKMNVSAIYPGIPVEGGEVSIQTLEVTGNGVWNSYFQPVSKDMRPGDQSCRKVPLLTMEPSMISPGLDVWCPWCVRSWRYDGVPAHLWKPSHLKLNEWHESMRHKGHKLVQKYFQFLPHLERRSNHVNPTKDVNNTVVPCLAVHFRNSLKGGRHRKLVKAKEFQPYMDAFQRAGGKAIFMATDSHRVMELMTNGEEIPTRLQAMIRSQGRYVVRSSGGKKNKWPPHELADHHRTNSEVLLDILAMSKCHLFLHGSSTTSEAVFYLNPGLHNNSVNIEDPDRLSPDGFERLARQVIVDLKAKQSTTVLTVPWGPVTSNLIKSRFANTTVQTRDPSRLCKRNAIIYLAQKQHSTYGRDSYSILMQSLKLMFKNYLSLGRHRENTDLFIFHTGDFNGTDLLDIESQFGPEYYGIVRLVDLSGSKYWQRPVWHLNDNPNKNWYAYPLFSEGYRHMMRWYAIGLWDFFERYNQETGCSYRYLFRLDEDSYLHSPIRYDMFDFMKRNSYVYGYRMCAYEMKVTQRIQKRFRQKRASFRPVREVDLEMCGFYNNLFVADIEHFRSPPVQDFLRIVDREGLIYRRRLGDLMIHSLSVYFFAPAERIHRFLDFTYQHATENQTSGCVVWGGIEAGYDDQNAETTLNEYYQRKIVDLNCPSNATFLSEADLSPTYAHVPADLKRRLFLHNIMAGNVERPGKGPLSG</sequence>
<dbReference type="GO" id="GO:0000032">
    <property type="term" value="P:cell wall mannoprotein biosynthetic process"/>
    <property type="evidence" value="ECO:0007669"/>
    <property type="project" value="TreeGrafter"/>
</dbReference>
<dbReference type="Proteomes" id="UP001153069">
    <property type="component" value="Unassembled WGS sequence"/>
</dbReference>
<evidence type="ECO:0000256" key="2">
    <source>
        <dbReference type="ARBA" id="ARBA00022679"/>
    </source>
</evidence>
<evidence type="ECO:0000313" key="5">
    <source>
        <dbReference type="Proteomes" id="UP001153069"/>
    </source>
</evidence>
<comment type="caution">
    <text evidence="4">The sequence shown here is derived from an EMBL/GenBank/DDBJ whole genome shotgun (WGS) entry which is preliminary data.</text>
</comment>
<comment type="similarity">
    <text evidence="1">Belongs to the glycosyltransferase 15 family.</text>
</comment>
<dbReference type="PANTHER" id="PTHR31121">
    <property type="entry name" value="ALPHA-1,2 MANNOSYLTRANSFERASE KTR1"/>
    <property type="match status" value="1"/>
</dbReference>
<dbReference type="GO" id="GO:0000026">
    <property type="term" value="F:alpha-1,2-mannosyltransferase activity"/>
    <property type="evidence" value="ECO:0007669"/>
    <property type="project" value="TreeGrafter"/>
</dbReference>
<dbReference type="GO" id="GO:0005794">
    <property type="term" value="C:Golgi apparatus"/>
    <property type="evidence" value="ECO:0007669"/>
    <property type="project" value="TreeGrafter"/>
</dbReference>
<dbReference type="GO" id="GO:0016020">
    <property type="term" value="C:membrane"/>
    <property type="evidence" value="ECO:0007669"/>
    <property type="project" value="InterPro"/>
</dbReference>
<dbReference type="InterPro" id="IPR002685">
    <property type="entry name" value="Glyco_trans_15"/>
</dbReference>
<dbReference type="GO" id="GO:0006487">
    <property type="term" value="P:protein N-linked glycosylation"/>
    <property type="evidence" value="ECO:0007669"/>
    <property type="project" value="TreeGrafter"/>
</dbReference>
<keyword evidence="3" id="KW-0472">Membrane</keyword>
<protein>
    <submittedName>
        <fullName evidence="4">Glycolipid 2-alpha-mannosyltransferase</fullName>
    </submittedName>
</protein>
<keyword evidence="3" id="KW-1133">Transmembrane helix</keyword>
<accession>A0A9N8EME9</accession>
<evidence type="ECO:0000256" key="3">
    <source>
        <dbReference type="SAM" id="Phobius"/>
    </source>
</evidence>
<keyword evidence="5" id="KW-1185">Reference proteome</keyword>
<dbReference type="Gene3D" id="3.90.550.10">
    <property type="entry name" value="Spore Coat Polysaccharide Biosynthesis Protein SpsA, Chain A"/>
    <property type="match status" value="1"/>
</dbReference>
<keyword evidence="3" id="KW-0812">Transmembrane</keyword>
<dbReference type="Pfam" id="PF01793">
    <property type="entry name" value="Glyco_transf_15"/>
    <property type="match status" value="1"/>
</dbReference>
<dbReference type="SUPFAM" id="SSF53448">
    <property type="entry name" value="Nucleotide-diphospho-sugar transferases"/>
    <property type="match status" value="1"/>
</dbReference>
<evidence type="ECO:0000313" key="4">
    <source>
        <dbReference type="EMBL" id="CAB9521584.1"/>
    </source>
</evidence>
<feature type="transmembrane region" description="Helical" evidence="3">
    <location>
        <begin position="33"/>
        <end position="52"/>
    </location>
</feature>
<reference evidence="4" key="1">
    <citation type="submission" date="2020-06" db="EMBL/GenBank/DDBJ databases">
        <authorList>
            <consortium name="Plant Systems Biology data submission"/>
        </authorList>
    </citation>
    <scope>NUCLEOTIDE SEQUENCE</scope>
    <source>
        <strain evidence="4">D6</strain>
    </source>
</reference>
<keyword evidence="2" id="KW-0808">Transferase</keyword>
<evidence type="ECO:0000256" key="1">
    <source>
        <dbReference type="ARBA" id="ARBA00007677"/>
    </source>
</evidence>
<dbReference type="EMBL" id="CAICTM010001208">
    <property type="protein sequence ID" value="CAB9521584.1"/>
    <property type="molecule type" value="Genomic_DNA"/>
</dbReference>
<dbReference type="Gene3D" id="3.40.50.11350">
    <property type="match status" value="2"/>
</dbReference>
<organism evidence="4 5">
    <name type="scientific">Seminavis robusta</name>
    <dbReference type="NCBI Taxonomy" id="568900"/>
    <lineage>
        <taxon>Eukaryota</taxon>
        <taxon>Sar</taxon>
        <taxon>Stramenopiles</taxon>
        <taxon>Ochrophyta</taxon>
        <taxon>Bacillariophyta</taxon>
        <taxon>Bacillariophyceae</taxon>
        <taxon>Bacillariophycidae</taxon>
        <taxon>Naviculales</taxon>
        <taxon>Naviculaceae</taxon>
        <taxon>Seminavis</taxon>
    </lineage>
</organism>
<dbReference type="OrthoDB" id="439943at2759"/>
<gene>
    <name evidence="4" type="ORF">SEMRO_1210_G252750.1</name>
</gene>